<dbReference type="EMBL" id="AGQV01000013">
    <property type="protein sequence ID" value="EHH67017.1"/>
    <property type="molecule type" value="Genomic_DNA"/>
</dbReference>
<accession>G6XMB9</accession>
<dbReference type="Gene3D" id="3.10.450.40">
    <property type="match status" value="1"/>
</dbReference>
<dbReference type="PATRIC" id="fig|1088869.3.peg.2629"/>
<evidence type="ECO:0000313" key="1">
    <source>
        <dbReference type="EMBL" id="EHH67017.1"/>
    </source>
</evidence>
<dbReference type="Proteomes" id="UP000004949">
    <property type="component" value="Unassembled WGS sequence"/>
</dbReference>
<protein>
    <submittedName>
        <fullName evidence="1">Putative phage tail protein</fullName>
    </submittedName>
</protein>
<dbReference type="STRING" id="1088869.GMO_26370"/>
<gene>
    <name evidence="1" type="ORF">GMO_26370</name>
</gene>
<proteinExistence type="predicted"/>
<organism evidence="1 2">
    <name type="scientific">Gluconobacter morbifer G707</name>
    <dbReference type="NCBI Taxonomy" id="1088869"/>
    <lineage>
        <taxon>Bacteria</taxon>
        <taxon>Pseudomonadati</taxon>
        <taxon>Pseudomonadota</taxon>
        <taxon>Alphaproteobacteria</taxon>
        <taxon>Acetobacterales</taxon>
        <taxon>Acetobacteraceae</taxon>
        <taxon>Gluconobacter</taxon>
    </lineage>
</organism>
<dbReference type="AlphaFoldDB" id="G6XMB9"/>
<name>G6XMB9_9PROT</name>
<keyword evidence="2" id="KW-1185">Reference proteome</keyword>
<dbReference type="SUPFAM" id="SSF160719">
    <property type="entry name" value="gpW/gp25-like"/>
    <property type="match status" value="1"/>
</dbReference>
<dbReference type="OrthoDB" id="8450990at2"/>
<comment type="caution">
    <text evidence="1">The sequence shown here is derived from an EMBL/GenBank/DDBJ whole genome shotgun (WGS) entry which is preliminary data.</text>
</comment>
<dbReference type="RefSeq" id="WP_008852778.1">
    <property type="nucleotide sequence ID" value="NZ_AGQV01000013.1"/>
</dbReference>
<sequence length="119" mass="12578">MSAIGHFFGADLTLDHGRLELVSDVEQVRQGLLRRLLTIPGQYIWQPDYGAGLAAMVGQVVDTRTMEAVIQAQVMVDAGVDASQGVTVTVTAQDGGGCVCRVSYVDAASGQQQDFGFSS</sequence>
<reference evidence="1 2" key="1">
    <citation type="submission" date="2011-10" db="EMBL/GenBank/DDBJ databases">
        <title>Genome sequence of Gluconobacter morbifer G707, isolated from Drosophila gut.</title>
        <authorList>
            <person name="Lee W.-J."/>
            <person name="Kim E.-K."/>
        </authorList>
    </citation>
    <scope>NUCLEOTIDE SEQUENCE [LARGE SCALE GENOMIC DNA]</scope>
    <source>
        <strain evidence="1 2">G707</strain>
    </source>
</reference>
<dbReference type="eggNOG" id="ENOG5032W94">
    <property type="taxonomic scope" value="Bacteria"/>
</dbReference>
<evidence type="ECO:0000313" key="2">
    <source>
        <dbReference type="Proteomes" id="UP000004949"/>
    </source>
</evidence>